<dbReference type="eggNOG" id="COG3706">
    <property type="taxonomic scope" value="Bacteria"/>
</dbReference>
<dbReference type="AlphaFoldDB" id="A0A090QWU2"/>
<dbReference type="InterPro" id="IPR048516">
    <property type="entry name" value="DGCcoil"/>
</dbReference>
<comment type="caution">
    <text evidence="2">The sequence shown here is derived from an EMBL/GenBank/DDBJ whole genome shotgun (WGS) entry which is preliminary data.</text>
</comment>
<reference evidence="2 3" key="1">
    <citation type="journal article" date="2014" name="Genome Announc.">
        <title>Draft Genome Sequences of Two Vibrionaceae Species, Vibrio ponticus C121 and Photobacterium aphoticum C119, Isolated as Coral Reef Microbiota.</title>
        <authorList>
            <person name="Al-saari N."/>
            <person name="Meirelles P.M."/>
            <person name="Mino S."/>
            <person name="Suda W."/>
            <person name="Oshima K."/>
            <person name="Hattori M."/>
            <person name="Ohkuma M."/>
            <person name="Thompson F.L."/>
            <person name="Gomez-Gil B."/>
            <person name="Sawabe T."/>
            <person name="Sawabe T."/>
        </authorList>
    </citation>
    <scope>NUCLEOTIDE SEQUENCE [LARGE SCALE GENOMIC DNA]</scope>
    <source>
        <strain evidence="2 3">JCM 19237</strain>
    </source>
</reference>
<dbReference type="Pfam" id="PF20975">
    <property type="entry name" value="DGCcoil"/>
    <property type="match status" value="1"/>
</dbReference>
<sequence>MSKLKLRLDQTQLSYRDASLKSRREIAILKRLISRLSVACRGLDQELDEKLLQLRHDLEQNKDIGKMIPRLAVVERLVTRLSDFADKENHALLEQIHHSSEMLRRFHGLPAQLKRDLRNLLAQKIIPSPIRTNKPFV</sequence>
<evidence type="ECO:0000313" key="2">
    <source>
        <dbReference type="EMBL" id="GAL07665.1"/>
    </source>
</evidence>
<protein>
    <submittedName>
        <fullName evidence="2">GGDEF domain family protein</fullName>
    </submittedName>
</protein>
<name>A0A090QWU2_9GAMM</name>
<feature type="domain" description="DGC-associated coil" evidence="1">
    <location>
        <begin position="2"/>
        <end position="123"/>
    </location>
</feature>
<accession>A0A090QWU2</accession>
<gene>
    <name evidence="2" type="ORF">JCM19237_903</name>
</gene>
<dbReference type="Proteomes" id="UP000029227">
    <property type="component" value="Unassembled WGS sequence"/>
</dbReference>
<evidence type="ECO:0000259" key="1">
    <source>
        <dbReference type="Pfam" id="PF20975"/>
    </source>
</evidence>
<dbReference type="STRING" id="754436.JCM19237_903"/>
<proteinExistence type="predicted"/>
<evidence type="ECO:0000313" key="3">
    <source>
        <dbReference type="Proteomes" id="UP000029227"/>
    </source>
</evidence>
<organism evidence="2 3">
    <name type="scientific">Photobacterium aphoticum</name>
    <dbReference type="NCBI Taxonomy" id="754436"/>
    <lineage>
        <taxon>Bacteria</taxon>
        <taxon>Pseudomonadati</taxon>
        <taxon>Pseudomonadota</taxon>
        <taxon>Gammaproteobacteria</taxon>
        <taxon>Vibrionales</taxon>
        <taxon>Vibrionaceae</taxon>
        <taxon>Photobacterium</taxon>
    </lineage>
</organism>
<dbReference type="EMBL" id="BBMN01000018">
    <property type="protein sequence ID" value="GAL07665.1"/>
    <property type="molecule type" value="Genomic_DNA"/>
</dbReference>